<dbReference type="Proteomes" id="UP000244924">
    <property type="component" value="Unassembled WGS sequence"/>
</dbReference>
<dbReference type="EMBL" id="OMOQ01000001">
    <property type="protein sequence ID" value="SPH18826.1"/>
    <property type="molecule type" value="Genomic_DNA"/>
</dbReference>
<dbReference type="InterPro" id="IPR029030">
    <property type="entry name" value="Caspase-like_dom_sf"/>
</dbReference>
<evidence type="ECO:0000313" key="3">
    <source>
        <dbReference type="EMBL" id="SPH18826.1"/>
    </source>
</evidence>
<dbReference type="OrthoDB" id="2509690at2"/>
<evidence type="ECO:0000313" key="4">
    <source>
        <dbReference type="Proteomes" id="UP000244924"/>
    </source>
</evidence>
<dbReference type="Pfam" id="PF01471">
    <property type="entry name" value="PG_binding_1"/>
    <property type="match status" value="1"/>
</dbReference>
<dbReference type="InterPro" id="IPR002477">
    <property type="entry name" value="Peptidoglycan-bd-like"/>
</dbReference>
<dbReference type="InterPro" id="IPR036366">
    <property type="entry name" value="PGBDSf"/>
</dbReference>
<dbReference type="SMART" id="SM00115">
    <property type="entry name" value="CASc"/>
    <property type="match status" value="1"/>
</dbReference>
<dbReference type="RefSeq" id="WP_108853228.1">
    <property type="nucleotide sequence ID" value="NZ_OMOQ01000001.1"/>
</dbReference>
<dbReference type="InterPro" id="IPR052039">
    <property type="entry name" value="Caspase-related_regulators"/>
</dbReference>
<dbReference type="InterPro" id="IPR011600">
    <property type="entry name" value="Pept_C14_caspase"/>
</dbReference>
<dbReference type="InterPro" id="IPR006059">
    <property type="entry name" value="SBP"/>
</dbReference>
<gene>
    <name evidence="3" type="primary">msmE_2</name>
    <name evidence="3" type="ORF">DEA8626_02371</name>
</gene>
<comment type="similarity">
    <text evidence="1">Belongs to the peptidase C14A family.</text>
</comment>
<dbReference type="Pfam" id="PF01547">
    <property type="entry name" value="SBP_bac_1"/>
    <property type="match status" value="1"/>
</dbReference>
<dbReference type="InterPro" id="IPR036365">
    <property type="entry name" value="PGBD-like_sf"/>
</dbReference>
<dbReference type="Gene3D" id="1.10.101.10">
    <property type="entry name" value="PGBD-like superfamily/PGBD"/>
    <property type="match status" value="1"/>
</dbReference>
<evidence type="ECO:0000256" key="1">
    <source>
        <dbReference type="ARBA" id="ARBA00010134"/>
    </source>
</evidence>
<dbReference type="AlphaFoldDB" id="A0A2R8B8A0"/>
<dbReference type="PANTHER" id="PTHR22576">
    <property type="entry name" value="MUCOSA ASSOCIATED LYMPHOID TISSUE LYMPHOMA TRANSLOCATION PROTEIN 1/PARACASPASE"/>
    <property type="match status" value="1"/>
</dbReference>
<dbReference type="GO" id="GO:0004197">
    <property type="term" value="F:cysteine-type endopeptidase activity"/>
    <property type="evidence" value="ECO:0007669"/>
    <property type="project" value="InterPro"/>
</dbReference>
<dbReference type="InterPro" id="IPR015917">
    <property type="entry name" value="Pept_C14A"/>
</dbReference>
<dbReference type="SUPFAM" id="SSF52129">
    <property type="entry name" value="Caspase-like"/>
    <property type="match status" value="1"/>
</dbReference>
<reference evidence="3 4" key="1">
    <citation type="submission" date="2018-03" db="EMBL/GenBank/DDBJ databases">
        <authorList>
            <person name="Keele B.F."/>
        </authorList>
    </citation>
    <scope>NUCLEOTIDE SEQUENCE [LARGE SCALE GENOMIC DNA]</scope>
    <source>
        <strain evidence="3 4">CECT 8626</strain>
    </source>
</reference>
<sequence length="955" mass="102947">MIARSLDSLLVKVAVMLWLAVVATTAAMAEGRVALVVGNSDYEYVSALPNPRNDAAAIQTKLLELGFTVVSSLNADLEGIRANLDRFKQEAAGADIALIFYAGHGLQISGENYILPIDARITTPSDLQSAAIRTSELYETFRSAQPKLAILILDACRNNPLTDVLGTAPGLTSGTASPREFVRNPESAGMIIAFAAAPGAVAYDGIDGNSPYTTALLQWIDRPGLELGTMFRKVRGTVLDLTQGAQIPWVEEALLREVYLNPLDPNALAGIVESARVELALLETIRALDDPVEQAAGAEFYDRYVDGDQVLEEATIQRASLTDDTELSQDEAFAQQGLIWLSIRRSDDPDVFRAFVTRFPGSPFEALALARIEALEAADPPPVLAELATGNFGASAGDGATEAAGVSGFGTEDTARPETVAELGGTPEGADQPLLPLATPDSPSVVEAQFGFGKPHLAAVQLLLRQAGSYGGPIDGDVGQQSRRAITDFQSAQELPASGYLDLETLLALVRQNARPVLLGDLPDEMRDALHRVAATAARGPGAAPETIRVIAISRNDDVHNYWREVADEFEAGHPGYRIALSFQPGQEYQRRLMAILGSEDPPDILYTWGGGHLDALRQAGFARDLTAEMTDGWALEFRPGALQNYTFDGQIYGAPALMSLISLWVNRKVMAEAGLPVEALATWEGFLDTVAELKRRGVTPIAIGGGDEWPFELYWANLAQQIGGRSAFQDAYQGLGQGFRDPVFVEAGRQFRRLADLEPFQQGHLAMDDGLAVEAFAQGEAAMVLTGNWRLQKMRWKWPGGPERMQAELLRLPFPRVDQAADIGITYGGVDGFAVNMNAPDAAVEFLKLMTSPQVQLRMIELASSLPSVSGTDISIEDPFLSGVAKELLESSHHQLYYDQALGPVAGETLTQLAMAIGQRAMTGPEAAERLDEVWDRVLIENRGTEPSQTIPAE</sequence>
<dbReference type="PROSITE" id="PS50208">
    <property type="entry name" value="CASPASE_P20"/>
    <property type="match status" value="1"/>
</dbReference>
<dbReference type="SUPFAM" id="SSF47090">
    <property type="entry name" value="PGBD-like"/>
    <property type="match status" value="1"/>
</dbReference>
<feature type="domain" description="Caspase family p20" evidence="2">
    <location>
        <begin position="30"/>
        <end position="160"/>
    </location>
</feature>
<dbReference type="Pfam" id="PF00656">
    <property type="entry name" value="Peptidase_C14"/>
    <property type="match status" value="1"/>
</dbReference>
<protein>
    <submittedName>
        <fullName evidence="3">Multiple sugar-binding protein</fullName>
    </submittedName>
</protein>
<evidence type="ECO:0000259" key="2">
    <source>
        <dbReference type="PROSITE" id="PS50208"/>
    </source>
</evidence>
<dbReference type="SUPFAM" id="SSF53850">
    <property type="entry name" value="Periplasmic binding protein-like II"/>
    <property type="match status" value="1"/>
</dbReference>
<keyword evidence="4" id="KW-1185">Reference proteome</keyword>
<dbReference type="PANTHER" id="PTHR22576:SF37">
    <property type="entry name" value="MUCOSA-ASSOCIATED LYMPHOID TISSUE LYMPHOMA TRANSLOCATION PROTEIN 1"/>
    <property type="match status" value="1"/>
</dbReference>
<accession>A0A2R8B8A0</accession>
<dbReference type="Gene3D" id="3.40.190.10">
    <property type="entry name" value="Periplasmic binding protein-like II"/>
    <property type="match status" value="2"/>
</dbReference>
<dbReference type="GO" id="GO:0006508">
    <property type="term" value="P:proteolysis"/>
    <property type="evidence" value="ECO:0007669"/>
    <property type="project" value="InterPro"/>
</dbReference>
<dbReference type="Gene3D" id="3.40.50.1460">
    <property type="match status" value="1"/>
</dbReference>
<proteinExistence type="inferred from homology"/>
<organism evidence="3 4">
    <name type="scientific">Albidovulum aquaemixtae</name>
    <dbReference type="NCBI Taxonomy" id="1542388"/>
    <lineage>
        <taxon>Bacteria</taxon>
        <taxon>Pseudomonadati</taxon>
        <taxon>Pseudomonadota</taxon>
        <taxon>Alphaproteobacteria</taxon>
        <taxon>Rhodobacterales</taxon>
        <taxon>Paracoccaceae</taxon>
        <taxon>Albidovulum</taxon>
    </lineage>
</organism>
<dbReference type="InterPro" id="IPR001309">
    <property type="entry name" value="Pept_C14_p20"/>
</dbReference>
<name>A0A2R8B8A0_9RHOB</name>